<name>A0A7J7KP24_BUGNE</name>
<reference evidence="8" key="1">
    <citation type="submission" date="2020-06" db="EMBL/GenBank/DDBJ databases">
        <title>Draft genome of Bugula neritina, a colonial animal packing powerful symbionts and potential medicines.</title>
        <authorList>
            <person name="Rayko M."/>
        </authorList>
    </citation>
    <scope>NUCLEOTIDE SEQUENCE [LARGE SCALE GENOMIC DNA]</scope>
    <source>
        <strain evidence="8">Kwan_BN1</strain>
    </source>
</reference>
<dbReference type="Proteomes" id="UP000593567">
    <property type="component" value="Unassembled WGS sequence"/>
</dbReference>
<dbReference type="Gene3D" id="3.30.1120.10">
    <property type="match status" value="1"/>
</dbReference>
<protein>
    <recommendedName>
        <fullName evidence="7">Sulfatase N-terminal domain-containing protein</fullName>
    </recommendedName>
</protein>
<keyword evidence="5" id="KW-0106">Calcium</keyword>
<dbReference type="SUPFAM" id="SSF53649">
    <property type="entry name" value="Alkaline phosphatase-like"/>
    <property type="match status" value="1"/>
</dbReference>
<dbReference type="InterPro" id="IPR047115">
    <property type="entry name" value="ARSB"/>
</dbReference>
<dbReference type="InterPro" id="IPR024607">
    <property type="entry name" value="Sulfatase_CS"/>
</dbReference>
<proteinExistence type="inferred from homology"/>
<dbReference type="InterPro" id="IPR017850">
    <property type="entry name" value="Alkaline_phosphatase_core_sf"/>
</dbReference>
<dbReference type="PROSITE" id="PS00149">
    <property type="entry name" value="SULFATASE_2"/>
    <property type="match status" value="1"/>
</dbReference>
<evidence type="ECO:0000313" key="8">
    <source>
        <dbReference type="EMBL" id="KAF6039931.1"/>
    </source>
</evidence>
<dbReference type="CDD" id="cd16029">
    <property type="entry name" value="4-S"/>
    <property type="match status" value="1"/>
</dbReference>
<keyword evidence="9" id="KW-1185">Reference proteome</keyword>
<gene>
    <name evidence="8" type="ORF">EB796_001783</name>
</gene>
<evidence type="ECO:0000256" key="6">
    <source>
        <dbReference type="ARBA" id="ARBA00023180"/>
    </source>
</evidence>
<dbReference type="GO" id="GO:0046872">
    <property type="term" value="F:metal ion binding"/>
    <property type="evidence" value="ECO:0007669"/>
    <property type="project" value="UniProtKB-KW"/>
</dbReference>
<evidence type="ECO:0000256" key="3">
    <source>
        <dbReference type="ARBA" id="ARBA00022723"/>
    </source>
</evidence>
<keyword evidence="6" id="KW-0325">Glycoprotein</keyword>
<dbReference type="AlphaFoldDB" id="A0A7J7KP24"/>
<comment type="similarity">
    <text evidence="2">Belongs to the sulfatase family.</text>
</comment>
<evidence type="ECO:0000256" key="1">
    <source>
        <dbReference type="ARBA" id="ARBA00001913"/>
    </source>
</evidence>
<organism evidence="8 9">
    <name type="scientific">Bugula neritina</name>
    <name type="common">Brown bryozoan</name>
    <name type="synonym">Sertularia neritina</name>
    <dbReference type="NCBI Taxonomy" id="10212"/>
    <lineage>
        <taxon>Eukaryota</taxon>
        <taxon>Metazoa</taxon>
        <taxon>Spiralia</taxon>
        <taxon>Lophotrochozoa</taxon>
        <taxon>Bryozoa</taxon>
        <taxon>Gymnolaemata</taxon>
        <taxon>Cheilostomatida</taxon>
        <taxon>Flustrina</taxon>
        <taxon>Buguloidea</taxon>
        <taxon>Bugulidae</taxon>
        <taxon>Bugula</taxon>
    </lineage>
</organism>
<keyword evidence="4" id="KW-0378">Hydrolase</keyword>
<dbReference type="GO" id="GO:0008484">
    <property type="term" value="F:sulfuric ester hydrolase activity"/>
    <property type="evidence" value="ECO:0007669"/>
    <property type="project" value="InterPro"/>
</dbReference>
<evidence type="ECO:0000259" key="7">
    <source>
        <dbReference type="Pfam" id="PF00884"/>
    </source>
</evidence>
<dbReference type="InterPro" id="IPR000917">
    <property type="entry name" value="Sulfatase_N"/>
</dbReference>
<accession>A0A7J7KP24</accession>
<feature type="domain" description="Sulfatase N-terminal" evidence="7">
    <location>
        <begin position="1"/>
        <end position="258"/>
    </location>
</feature>
<evidence type="ECO:0000256" key="4">
    <source>
        <dbReference type="ARBA" id="ARBA00022801"/>
    </source>
</evidence>
<dbReference type="Pfam" id="PF00884">
    <property type="entry name" value="Sulfatase"/>
    <property type="match status" value="1"/>
</dbReference>
<sequence length="434" mass="48843">MTGRHPMQLGLQRSVILGHAPWGLGTNETIMPEYLRDLGYATHAVGKWHLGFFAKELTPLYRGFDSYYGWAEAGYWGYDFRDGIDLDRSANGSYSTELFASRAERIIQNHDSSKPLFLYLPYQAVHSGIPSQPGYNPLEAPKKYTDRFPYITDPNRKLFAGMVSALDDAIGNVTAALSAKGLLDNSVIIFSTDNGGPANGFDMNHACNWPLRGLKATYWEGGMRATGFIWSPLLKKRGRVSNQMVHVTDWLPTIMHLAELYGMNMWQTLSEDLPSPRDEIIHNYDKTTGAIRQGPYKVIVIGKEASYTKSYDKWYKPESIDVSKLNLTVKCGVRDPSLPACTNDTSPCLFHVVDDPCEFNNIAQRHPQLVQKMVKRLLDVASRSQAPRNCPTERWGAPVYHGHAWVPWIKIPPGVKDFRACPPHMADLVDDLHI</sequence>
<evidence type="ECO:0000313" key="9">
    <source>
        <dbReference type="Proteomes" id="UP000593567"/>
    </source>
</evidence>
<evidence type="ECO:0000256" key="2">
    <source>
        <dbReference type="ARBA" id="ARBA00008779"/>
    </source>
</evidence>
<evidence type="ECO:0000256" key="5">
    <source>
        <dbReference type="ARBA" id="ARBA00022837"/>
    </source>
</evidence>
<comment type="cofactor">
    <cofactor evidence="1">
        <name>Ca(2+)</name>
        <dbReference type="ChEBI" id="CHEBI:29108"/>
    </cofactor>
</comment>
<dbReference type="PANTHER" id="PTHR10342">
    <property type="entry name" value="ARYLSULFATASE"/>
    <property type="match status" value="1"/>
</dbReference>
<dbReference type="PANTHER" id="PTHR10342:SF273">
    <property type="entry name" value="RE14504P"/>
    <property type="match status" value="1"/>
</dbReference>
<dbReference type="OrthoDB" id="103349at2759"/>
<comment type="caution">
    <text evidence="8">The sequence shown here is derived from an EMBL/GenBank/DDBJ whole genome shotgun (WGS) entry which is preliminary data.</text>
</comment>
<keyword evidence="3" id="KW-0479">Metal-binding</keyword>
<dbReference type="EMBL" id="VXIV02000200">
    <property type="protein sequence ID" value="KAF6039931.1"/>
    <property type="molecule type" value="Genomic_DNA"/>
</dbReference>
<dbReference type="Gene3D" id="3.40.720.10">
    <property type="entry name" value="Alkaline Phosphatase, subunit A"/>
    <property type="match status" value="1"/>
</dbReference>